<keyword evidence="4" id="KW-0067">ATP-binding</keyword>
<keyword evidence="2" id="KW-0378">Hydrolase</keyword>
<dbReference type="InterPro" id="IPR050534">
    <property type="entry name" value="Coronavir_polyprotein_1ab"/>
</dbReference>
<dbReference type="AlphaFoldDB" id="A0A4R8RHK6"/>
<dbReference type="SUPFAM" id="SSF52540">
    <property type="entry name" value="P-loop containing nucleoside triphosphate hydrolases"/>
    <property type="match status" value="1"/>
</dbReference>
<dbReference type="Gene3D" id="3.40.50.300">
    <property type="entry name" value="P-loop containing nucleotide triphosphate hydrolases"/>
    <property type="match status" value="2"/>
</dbReference>
<sequence length="800" mass="88882">MNSHRRVAPQPEEMCLLTFGDTVQTYLRPGDDNDQLTACKFLERRYMEIRDDILRLNKQFTREEILQSPSFKAAVSSVLPDDVSEQIATEVKECIFKLLRFDASKGFSKKLVTRLAFTSLCVPKEERQYMEATCEVSMSWTAMRTLPPAGADIRYDYFVACVPDQPNSLRKANVPVDTNLPKMGSTADVQSLCDSLTLEHNVTISAVPSEATTSMEMRAISDMALADADSSKGIRWAYSQKFDTSSIPAEHGLRSVNFHTRFPEVGRLCSQNTEGPQRELLDALKKVPCGIAFYTGGPGSGKSTFAGRVAVAAVSGTSAKRERVIWTLHTNALCDDAALSLLEKMPEDNSKRVGRLHLWRIIRDVLVFCRLGNHAESLLSGPKQHVVSQHMHGAETVAHRGRTKNMSEHSVAHVVVELAMLKGTFPDFWKHKPGNRKWEAACRLIFSEAVNCFDILVGTPYAVGELGEKLSSVSKTASGIAREVWDATLLVIDEAGCIPEAQWWIPLSAFPNAMVLSMGDIKQFRPGSESVTLMQDNYHADHPVQWTAVFGEQRTVSILERAQACGQVPVHLSSNRRNRGHIALWASTQMYHGKMDIVYPLESDAGATMYQKFIDTILVGKRHGQSTNSAIFDVPQNEAVRQGKDVLNPGNRKCALWIAEQAFQYSLPNLGSPGKLPEIMIVTPYSAQMLAYRDEISRMTASGGVLKCNVTARTIDNSMSSEADLVIFDVVRSGNVSAFINNRERMAVATTRARGGAITLMNYSALPKRRGNSSGNRPFNDYVRFQKLRVKSHLDWNNIH</sequence>
<dbReference type="InterPro" id="IPR027417">
    <property type="entry name" value="P-loop_NTPase"/>
</dbReference>
<dbReference type="InterPro" id="IPR041679">
    <property type="entry name" value="DNA2/NAM7-like_C"/>
</dbReference>
<evidence type="ECO:0000313" key="7">
    <source>
        <dbReference type="Proteomes" id="UP000295703"/>
    </source>
</evidence>
<evidence type="ECO:0000256" key="1">
    <source>
        <dbReference type="ARBA" id="ARBA00022741"/>
    </source>
</evidence>
<dbReference type="PANTHER" id="PTHR43788">
    <property type="entry name" value="DNA2/NAM7 HELICASE FAMILY MEMBER"/>
    <property type="match status" value="1"/>
</dbReference>
<evidence type="ECO:0000256" key="3">
    <source>
        <dbReference type="ARBA" id="ARBA00022806"/>
    </source>
</evidence>
<gene>
    <name evidence="6" type="ORF">CTRI78_v004175</name>
</gene>
<keyword evidence="3" id="KW-0347">Helicase</keyword>
<evidence type="ECO:0000256" key="4">
    <source>
        <dbReference type="ARBA" id="ARBA00022840"/>
    </source>
</evidence>
<comment type="caution">
    <text evidence="6">The sequence shown here is derived from an EMBL/GenBank/DDBJ whole genome shotgun (WGS) entry which is preliminary data.</text>
</comment>
<protein>
    <recommendedName>
        <fullName evidence="5">DNA2/NAM7 helicase-like C-terminal domain-containing protein</fullName>
    </recommendedName>
</protein>
<dbReference type="GO" id="GO:0043139">
    <property type="term" value="F:5'-3' DNA helicase activity"/>
    <property type="evidence" value="ECO:0007669"/>
    <property type="project" value="TreeGrafter"/>
</dbReference>
<reference evidence="6 7" key="1">
    <citation type="submission" date="2018-12" db="EMBL/GenBank/DDBJ databases">
        <title>Genome sequence and assembly of Colletotrichum trifolii.</title>
        <authorList>
            <person name="Gan P."/>
            <person name="Shirasu K."/>
        </authorList>
    </citation>
    <scope>NUCLEOTIDE SEQUENCE [LARGE SCALE GENOMIC DNA]</scope>
    <source>
        <strain evidence="6 7">543-2</strain>
    </source>
</reference>
<proteinExistence type="predicted"/>
<organism evidence="6 7">
    <name type="scientific">Colletotrichum trifolii</name>
    <dbReference type="NCBI Taxonomy" id="5466"/>
    <lineage>
        <taxon>Eukaryota</taxon>
        <taxon>Fungi</taxon>
        <taxon>Dikarya</taxon>
        <taxon>Ascomycota</taxon>
        <taxon>Pezizomycotina</taxon>
        <taxon>Sordariomycetes</taxon>
        <taxon>Hypocreomycetidae</taxon>
        <taxon>Glomerellales</taxon>
        <taxon>Glomerellaceae</taxon>
        <taxon>Colletotrichum</taxon>
        <taxon>Colletotrichum orbiculare species complex</taxon>
    </lineage>
</organism>
<keyword evidence="1" id="KW-0547">Nucleotide-binding</keyword>
<dbReference type="Proteomes" id="UP000295703">
    <property type="component" value="Unassembled WGS sequence"/>
</dbReference>
<accession>A0A4R8RHK6</accession>
<dbReference type="GO" id="GO:0005524">
    <property type="term" value="F:ATP binding"/>
    <property type="evidence" value="ECO:0007669"/>
    <property type="project" value="UniProtKB-KW"/>
</dbReference>
<evidence type="ECO:0000259" key="5">
    <source>
        <dbReference type="Pfam" id="PF13087"/>
    </source>
</evidence>
<dbReference type="GO" id="GO:0016787">
    <property type="term" value="F:hydrolase activity"/>
    <property type="evidence" value="ECO:0007669"/>
    <property type="project" value="UniProtKB-KW"/>
</dbReference>
<dbReference type="Pfam" id="PF13087">
    <property type="entry name" value="AAA_12"/>
    <property type="match status" value="1"/>
</dbReference>
<keyword evidence="7" id="KW-1185">Reference proteome</keyword>
<name>A0A4R8RHK6_COLTR</name>
<evidence type="ECO:0000313" key="6">
    <source>
        <dbReference type="EMBL" id="TDZ61692.1"/>
    </source>
</evidence>
<feature type="domain" description="DNA2/NAM7 helicase-like C-terminal" evidence="5">
    <location>
        <begin position="556"/>
        <end position="759"/>
    </location>
</feature>
<dbReference type="PANTHER" id="PTHR43788:SF8">
    <property type="entry name" value="DNA-BINDING PROTEIN SMUBP-2"/>
    <property type="match status" value="1"/>
</dbReference>
<evidence type="ECO:0000256" key="2">
    <source>
        <dbReference type="ARBA" id="ARBA00022801"/>
    </source>
</evidence>
<dbReference type="EMBL" id="RYZW01000029">
    <property type="protein sequence ID" value="TDZ61692.1"/>
    <property type="molecule type" value="Genomic_DNA"/>
</dbReference>